<protein>
    <submittedName>
        <fullName evidence="1">Uncharacterized protein</fullName>
    </submittedName>
</protein>
<proteinExistence type="predicted"/>
<dbReference type="RefSeq" id="WP_261671870.1">
    <property type="nucleotide sequence ID" value="NZ_JARUJP010000001.1"/>
</dbReference>
<sequence>MVQRHIVGREISKEDLRELQETIYANRHPDRRRTMENPATMQTGYNSDGTIKEEKIQPHMYELNGIKDK</sequence>
<keyword evidence="2" id="KW-1185">Reference proteome</keyword>
<accession>A0ABU4JP36</accession>
<comment type="caution">
    <text evidence="1">The sequence shown here is derived from an EMBL/GenBank/DDBJ whole genome shotgun (WGS) entry which is preliminary data.</text>
</comment>
<dbReference type="Proteomes" id="UP001281656">
    <property type="component" value="Unassembled WGS sequence"/>
</dbReference>
<reference evidence="1 2" key="1">
    <citation type="submission" date="2023-04" db="EMBL/GenBank/DDBJ databases">
        <title>Clostridium tannerae sp. nov., isolated from the fecal material of an alpaca.</title>
        <authorList>
            <person name="Miller S."/>
            <person name="Hendry M."/>
            <person name="King J."/>
            <person name="Sankaranarayanan K."/>
            <person name="Lawson P.A."/>
        </authorList>
    </citation>
    <scope>NUCLEOTIDE SEQUENCE [LARGE SCALE GENOMIC DNA]</scope>
    <source>
        <strain evidence="1 2">A1-XYC3</strain>
    </source>
</reference>
<evidence type="ECO:0000313" key="2">
    <source>
        <dbReference type="Proteomes" id="UP001281656"/>
    </source>
</evidence>
<evidence type="ECO:0000313" key="1">
    <source>
        <dbReference type="EMBL" id="MDW8799899.1"/>
    </source>
</evidence>
<gene>
    <name evidence="1" type="ORF">P8V03_01875</name>
</gene>
<organism evidence="1 2">
    <name type="scientific">Clostridium tanneri</name>
    <dbReference type="NCBI Taxonomy" id="3037988"/>
    <lineage>
        <taxon>Bacteria</taxon>
        <taxon>Bacillati</taxon>
        <taxon>Bacillota</taxon>
        <taxon>Clostridia</taxon>
        <taxon>Eubacteriales</taxon>
        <taxon>Clostridiaceae</taxon>
        <taxon>Clostridium</taxon>
    </lineage>
</organism>
<dbReference type="EMBL" id="JARUJP010000001">
    <property type="protein sequence ID" value="MDW8799899.1"/>
    <property type="molecule type" value="Genomic_DNA"/>
</dbReference>
<name>A0ABU4JP36_9CLOT</name>